<sequence length="554" mass="60456">MFRSISHTFFAALVTTSIALVITMAIATRISLGHGFDLYVTRVELGRLGIVADTLKQAYADHQSWQFLRDDPDALVKMMGRVRRQLAEQNTTRNDAQDDMPPPPPPQNARSRPTADNLGDWQTPYHDGRPPPPDGPGNARRDRPPPPFDGPGDGRPDRPPPDRQGPDFEGRDRPPPPGTRPPPPDRLGLLRRLAVLDVDGSLITGNPKALNGPREPLQWQPDASSPSRLIGYMALQPQIDDHNELSVAFISSQSRNLFGIALAALLASAGAALLLARHVKKPIAALADASRQLAKGDFEVQLAENRRDEIGQVAHAFNAMARTLKAHEHSRRQWVADTSHELRTPLAILQARIEAMSDGVMPSSPESYKVLLGAISELNGLVDDLHELARADLGELQYRMEPIAVAEIIETATNSFDARFRKMDLRFSQDNQAPVSSQIKGDRLRLARVIGNLLANSARYTDVGGEVRLSARADGGWVEIAVDDSPPGVPPAALDKLFDRFFRVEGSRQRESGGSGLGLAIVKALVEAHRGSVHAEASPLGGLRVVVRLPQLHE</sequence>
<dbReference type="SUPFAM" id="SSF55874">
    <property type="entry name" value="ATPase domain of HSP90 chaperone/DNA topoisomerase II/histidine kinase"/>
    <property type="match status" value="1"/>
</dbReference>
<dbReference type="PRINTS" id="PR00344">
    <property type="entry name" value="BCTRLSENSOR"/>
</dbReference>
<proteinExistence type="predicted"/>
<keyword evidence="15" id="KW-1185">Reference proteome</keyword>
<evidence type="ECO:0000256" key="7">
    <source>
        <dbReference type="ARBA" id="ARBA00022777"/>
    </source>
</evidence>
<dbReference type="EMBL" id="JARRAF010000012">
    <property type="protein sequence ID" value="MDK2124758.1"/>
    <property type="molecule type" value="Genomic_DNA"/>
</dbReference>
<dbReference type="GO" id="GO:0005524">
    <property type="term" value="F:ATP binding"/>
    <property type="evidence" value="ECO:0007669"/>
    <property type="project" value="UniProtKB-KW"/>
</dbReference>
<dbReference type="Gene3D" id="1.10.287.130">
    <property type="match status" value="1"/>
</dbReference>
<keyword evidence="4" id="KW-0597">Phosphoprotein</keyword>
<dbReference type="SUPFAM" id="SSF47384">
    <property type="entry name" value="Homodimeric domain of signal transducing histidine kinase"/>
    <property type="match status" value="1"/>
</dbReference>
<dbReference type="SUPFAM" id="SSF158472">
    <property type="entry name" value="HAMP domain-like"/>
    <property type="match status" value="1"/>
</dbReference>
<keyword evidence="14" id="KW-0067">ATP-binding</keyword>
<feature type="region of interest" description="Disordered" evidence="11">
    <location>
        <begin position="88"/>
        <end position="187"/>
    </location>
</feature>
<dbReference type="PANTHER" id="PTHR45436">
    <property type="entry name" value="SENSOR HISTIDINE KINASE YKOH"/>
    <property type="match status" value="1"/>
</dbReference>
<dbReference type="Gene3D" id="6.10.340.10">
    <property type="match status" value="1"/>
</dbReference>
<dbReference type="Pfam" id="PF00672">
    <property type="entry name" value="HAMP"/>
    <property type="match status" value="1"/>
</dbReference>
<keyword evidence="10" id="KW-0472">Membrane</keyword>
<keyword evidence="14" id="KW-0547">Nucleotide-binding</keyword>
<dbReference type="PROSITE" id="PS50885">
    <property type="entry name" value="HAMP"/>
    <property type="match status" value="1"/>
</dbReference>
<keyword evidence="6" id="KW-0812">Transmembrane</keyword>
<feature type="compositionally biased region" description="Pro residues" evidence="11">
    <location>
        <begin position="175"/>
        <end position="185"/>
    </location>
</feature>
<evidence type="ECO:0000256" key="8">
    <source>
        <dbReference type="ARBA" id="ARBA00022989"/>
    </source>
</evidence>
<keyword evidence="5" id="KW-0808">Transferase</keyword>
<evidence type="ECO:0000256" key="9">
    <source>
        <dbReference type="ARBA" id="ARBA00023012"/>
    </source>
</evidence>
<keyword evidence="9" id="KW-0902">Two-component regulatory system</keyword>
<feature type="compositionally biased region" description="Basic and acidic residues" evidence="11">
    <location>
        <begin position="152"/>
        <end position="174"/>
    </location>
</feature>
<evidence type="ECO:0000259" key="12">
    <source>
        <dbReference type="PROSITE" id="PS50109"/>
    </source>
</evidence>
<dbReference type="InterPro" id="IPR004358">
    <property type="entry name" value="Sig_transdc_His_kin-like_C"/>
</dbReference>
<protein>
    <recommendedName>
        <fullName evidence="3">histidine kinase</fullName>
        <ecNumber evidence="3">2.7.13.3</ecNumber>
    </recommendedName>
</protein>
<dbReference type="RefSeq" id="WP_284101072.1">
    <property type="nucleotide sequence ID" value="NZ_JARRAF010000012.1"/>
</dbReference>
<dbReference type="PROSITE" id="PS50109">
    <property type="entry name" value="HIS_KIN"/>
    <property type="match status" value="1"/>
</dbReference>
<dbReference type="EC" id="2.7.13.3" evidence="3"/>
<evidence type="ECO:0000256" key="3">
    <source>
        <dbReference type="ARBA" id="ARBA00012438"/>
    </source>
</evidence>
<evidence type="ECO:0000256" key="11">
    <source>
        <dbReference type="SAM" id="MobiDB-lite"/>
    </source>
</evidence>
<organism evidence="14 15">
    <name type="scientific">Parachitinimonas caeni</name>
    <dbReference type="NCBI Taxonomy" id="3031301"/>
    <lineage>
        <taxon>Bacteria</taxon>
        <taxon>Pseudomonadati</taxon>
        <taxon>Pseudomonadota</taxon>
        <taxon>Betaproteobacteria</taxon>
        <taxon>Neisseriales</taxon>
        <taxon>Chitinibacteraceae</taxon>
        <taxon>Parachitinimonas</taxon>
    </lineage>
</organism>
<dbReference type="PANTHER" id="PTHR45436:SF5">
    <property type="entry name" value="SENSOR HISTIDINE KINASE TRCS"/>
    <property type="match status" value="1"/>
</dbReference>
<evidence type="ECO:0000313" key="14">
    <source>
        <dbReference type="EMBL" id="MDK2124758.1"/>
    </source>
</evidence>
<dbReference type="InterPro" id="IPR050428">
    <property type="entry name" value="TCS_sensor_his_kinase"/>
</dbReference>
<dbReference type="InterPro" id="IPR003660">
    <property type="entry name" value="HAMP_dom"/>
</dbReference>
<gene>
    <name evidence="14" type="ORF">PZA18_11940</name>
</gene>
<evidence type="ECO:0000256" key="4">
    <source>
        <dbReference type="ARBA" id="ARBA00022553"/>
    </source>
</evidence>
<dbReference type="InterPro" id="IPR005467">
    <property type="entry name" value="His_kinase_dom"/>
</dbReference>
<evidence type="ECO:0000256" key="2">
    <source>
        <dbReference type="ARBA" id="ARBA00004370"/>
    </source>
</evidence>
<evidence type="ECO:0000256" key="6">
    <source>
        <dbReference type="ARBA" id="ARBA00022692"/>
    </source>
</evidence>
<dbReference type="InterPro" id="IPR036890">
    <property type="entry name" value="HATPase_C_sf"/>
</dbReference>
<dbReference type="InterPro" id="IPR003661">
    <property type="entry name" value="HisK_dim/P_dom"/>
</dbReference>
<dbReference type="InterPro" id="IPR036097">
    <property type="entry name" value="HisK_dim/P_sf"/>
</dbReference>
<dbReference type="SMART" id="SM00388">
    <property type="entry name" value="HisKA"/>
    <property type="match status" value="1"/>
</dbReference>
<dbReference type="SMART" id="SM00387">
    <property type="entry name" value="HATPase_c"/>
    <property type="match status" value="1"/>
</dbReference>
<reference evidence="14" key="1">
    <citation type="submission" date="2023-03" db="EMBL/GenBank/DDBJ databases">
        <title>Chitinimonas shenzhenensis gen. nov., sp. nov., a novel member of family Burkholderiaceae isolated from activated sludge collected in Shen Zhen, China.</title>
        <authorList>
            <person name="Wang X."/>
        </authorList>
    </citation>
    <scope>NUCLEOTIDE SEQUENCE</scope>
    <source>
        <strain evidence="14">DQS-5</strain>
    </source>
</reference>
<keyword evidence="8" id="KW-1133">Transmembrane helix</keyword>
<dbReference type="SMART" id="SM00304">
    <property type="entry name" value="HAMP"/>
    <property type="match status" value="1"/>
</dbReference>
<accession>A0ABT7DXG2</accession>
<evidence type="ECO:0000313" key="15">
    <source>
        <dbReference type="Proteomes" id="UP001172778"/>
    </source>
</evidence>
<evidence type="ECO:0000259" key="13">
    <source>
        <dbReference type="PROSITE" id="PS50885"/>
    </source>
</evidence>
<keyword evidence="7" id="KW-0418">Kinase</keyword>
<dbReference type="CDD" id="cd06225">
    <property type="entry name" value="HAMP"/>
    <property type="match status" value="1"/>
</dbReference>
<dbReference type="InterPro" id="IPR003594">
    <property type="entry name" value="HATPase_dom"/>
</dbReference>
<evidence type="ECO:0000256" key="1">
    <source>
        <dbReference type="ARBA" id="ARBA00000085"/>
    </source>
</evidence>
<comment type="catalytic activity">
    <reaction evidence="1">
        <text>ATP + protein L-histidine = ADP + protein N-phospho-L-histidine.</text>
        <dbReference type="EC" id="2.7.13.3"/>
    </reaction>
</comment>
<dbReference type="Gene3D" id="3.30.565.10">
    <property type="entry name" value="Histidine kinase-like ATPase, C-terminal domain"/>
    <property type="match status" value="1"/>
</dbReference>
<feature type="domain" description="Histidine kinase" evidence="12">
    <location>
        <begin position="337"/>
        <end position="553"/>
    </location>
</feature>
<comment type="caution">
    <text evidence="14">The sequence shown here is derived from an EMBL/GenBank/DDBJ whole genome shotgun (WGS) entry which is preliminary data.</text>
</comment>
<name>A0ABT7DXG2_9NEIS</name>
<evidence type="ECO:0000256" key="10">
    <source>
        <dbReference type="ARBA" id="ARBA00023136"/>
    </source>
</evidence>
<dbReference type="CDD" id="cd00082">
    <property type="entry name" value="HisKA"/>
    <property type="match status" value="1"/>
</dbReference>
<dbReference type="Proteomes" id="UP001172778">
    <property type="component" value="Unassembled WGS sequence"/>
</dbReference>
<comment type="subcellular location">
    <subcellularLocation>
        <location evidence="2">Membrane</location>
    </subcellularLocation>
</comment>
<dbReference type="Pfam" id="PF02518">
    <property type="entry name" value="HATPase_c"/>
    <property type="match status" value="1"/>
</dbReference>
<evidence type="ECO:0000256" key="5">
    <source>
        <dbReference type="ARBA" id="ARBA00022679"/>
    </source>
</evidence>
<dbReference type="Pfam" id="PF00512">
    <property type="entry name" value="HisKA"/>
    <property type="match status" value="1"/>
</dbReference>
<feature type="domain" description="HAMP" evidence="13">
    <location>
        <begin position="277"/>
        <end position="329"/>
    </location>
</feature>